<keyword evidence="1" id="KW-0378">Hydrolase</keyword>
<reference evidence="1 2" key="1">
    <citation type="submission" date="2017-12" db="EMBL/GenBank/DDBJ databases">
        <title>Confluentibacter flavum sp. nov., isolated from the saline lake.</title>
        <authorList>
            <person name="Yu L."/>
        </authorList>
    </citation>
    <scope>NUCLEOTIDE SEQUENCE [LARGE SCALE GENOMIC DNA]</scope>
    <source>
        <strain evidence="1 2">3B</strain>
    </source>
</reference>
<dbReference type="GO" id="GO:0016787">
    <property type="term" value="F:hydrolase activity"/>
    <property type="evidence" value="ECO:0007669"/>
    <property type="project" value="UniProtKB-KW"/>
</dbReference>
<proteinExistence type="predicted"/>
<dbReference type="AlphaFoldDB" id="A0A2N3HKA2"/>
<evidence type="ECO:0000313" key="1">
    <source>
        <dbReference type="EMBL" id="PKQ45399.1"/>
    </source>
</evidence>
<protein>
    <submittedName>
        <fullName evidence="1">Glycosyl hydrolase family 32</fullName>
    </submittedName>
</protein>
<dbReference type="InterPro" id="IPR023296">
    <property type="entry name" value="Glyco_hydro_beta-prop_sf"/>
</dbReference>
<keyword evidence="2" id="KW-1185">Reference proteome</keyword>
<dbReference type="SUPFAM" id="SSF75005">
    <property type="entry name" value="Arabinanase/levansucrase/invertase"/>
    <property type="match status" value="1"/>
</dbReference>
<dbReference type="Gene3D" id="2.115.10.20">
    <property type="entry name" value="Glycosyl hydrolase domain, family 43"/>
    <property type="match status" value="1"/>
</dbReference>
<organism evidence="1 2">
    <name type="scientific">Confluentibacter flavum</name>
    <dbReference type="NCBI Taxonomy" id="1909700"/>
    <lineage>
        <taxon>Bacteria</taxon>
        <taxon>Pseudomonadati</taxon>
        <taxon>Bacteroidota</taxon>
        <taxon>Flavobacteriia</taxon>
        <taxon>Flavobacteriales</taxon>
        <taxon>Flavobacteriaceae</taxon>
        <taxon>Confluentibacter</taxon>
    </lineage>
</organism>
<evidence type="ECO:0000313" key="2">
    <source>
        <dbReference type="Proteomes" id="UP000233435"/>
    </source>
</evidence>
<dbReference type="Proteomes" id="UP000233435">
    <property type="component" value="Unassembled WGS sequence"/>
</dbReference>
<name>A0A2N3HKA2_9FLAO</name>
<accession>A0A2N3HKA2</accession>
<gene>
    <name evidence="1" type="ORF">CSW08_08410</name>
</gene>
<comment type="caution">
    <text evidence="1">The sequence shown here is derived from an EMBL/GenBank/DDBJ whole genome shotgun (WGS) entry which is preliminary data.</text>
</comment>
<dbReference type="OrthoDB" id="9799605at2"/>
<dbReference type="EMBL" id="PJEO01000027">
    <property type="protein sequence ID" value="PKQ45399.1"/>
    <property type="molecule type" value="Genomic_DNA"/>
</dbReference>
<sequence>MDRSRRPIEIPYLINKPAVIFIDVGRQLFVDDFLIEKTSLNKVYHLAEKINQNPIFKPETKIELNQGNIPVAAPFNDGLWYDSKQKLFKLWYHAGWFSGTGYATSNDGINWKRPELDVVKGTNLVLKIRDGYRRDGSTIWLDHETTDEQSRFKMFLFNRFPEGQDGELYNSRDGIHWDLLGNTSELGDNSGFFYNPFRKKWVFSIRSYWQDQRVRSYYESDEFYSASQWENKAKTEQKPVFWLKVDSLDVANPIIKDPTQFYDADVVAYESIMLGLFGIHRGPNNQIAEFGGFPKITDMSLGYSRDGFHFSRPDRRSFIGSTLKIGDWDRGYIHAVGGGCLVVGDKLYFYYSAWSGISPKLKNDMYAGGSMGLAILRRDGFVSLNADEEWGTLITRPVIFNGDYMFVNVDSKEGELQVEILNEDYEPFKPFLRESCKIISVDSTIQEVNWERVKDLGALKGKKVRFKFYLKKGSLYSFWVTPDKLGASYGFVAAGGPGLIGNKDTKGKRAYKVQVK</sequence>